<dbReference type="EMBL" id="VULP01000006">
    <property type="protein sequence ID" value="MSU81697.1"/>
    <property type="molecule type" value="Genomic_DNA"/>
</dbReference>
<dbReference type="EMBL" id="JAFIQO010000131">
    <property type="protein sequence ID" value="MBP0057778.1"/>
    <property type="molecule type" value="Genomic_DNA"/>
</dbReference>
<evidence type="ECO:0000313" key="3">
    <source>
        <dbReference type="EMBL" id="MSU81697.1"/>
    </source>
</evidence>
<dbReference type="AlphaFoldDB" id="A0A6N7Y9P5"/>
<feature type="transmembrane region" description="Helical" evidence="1">
    <location>
        <begin position="112"/>
        <end position="137"/>
    </location>
</feature>
<keyword evidence="1" id="KW-1133">Transmembrane helix</keyword>
<dbReference type="Proteomes" id="UP000433359">
    <property type="component" value="Unassembled WGS sequence"/>
</dbReference>
<feature type="transmembrane region" description="Helical" evidence="1">
    <location>
        <begin position="195"/>
        <end position="219"/>
    </location>
</feature>
<feature type="transmembrane region" description="Helical" evidence="1">
    <location>
        <begin position="55"/>
        <end position="77"/>
    </location>
</feature>
<evidence type="ECO:0000256" key="1">
    <source>
        <dbReference type="SAM" id="Phobius"/>
    </source>
</evidence>
<keyword evidence="1" id="KW-0812">Transmembrane</keyword>
<feature type="transmembrane region" description="Helical" evidence="1">
    <location>
        <begin position="16"/>
        <end position="35"/>
    </location>
</feature>
<dbReference type="RefSeq" id="WP_154580672.1">
    <property type="nucleotide sequence ID" value="NZ_JAFIQO010000131.1"/>
</dbReference>
<accession>A0A6N7Y9P5</accession>
<feature type="transmembrane region" description="Helical" evidence="1">
    <location>
        <begin position="157"/>
        <end position="183"/>
    </location>
</feature>
<dbReference type="Proteomes" id="UP001315001">
    <property type="component" value="Unassembled WGS sequence"/>
</dbReference>
<name>A0A6N7Y9P5_9FIRM</name>
<protein>
    <submittedName>
        <fullName evidence="3">Uncharacterized protein</fullName>
    </submittedName>
</protein>
<evidence type="ECO:0000313" key="4">
    <source>
        <dbReference type="Proteomes" id="UP000433359"/>
    </source>
</evidence>
<organism evidence="3 4">
    <name type="scientific">Anaerobutyricum soehngenii</name>
    <dbReference type="NCBI Taxonomy" id="105843"/>
    <lineage>
        <taxon>Bacteria</taxon>
        <taxon>Bacillati</taxon>
        <taxon>Bacillota</taxon>
        <taxon>Clostridia</taxon>
        <taxon>Lachnospirales</taxon>
        <taxon>Lachnospiraceae</taxon>
        <taxon>Anaerobutyricum</taxon>
    </lineage>
</organism>
<feature type="transmembrane region" description="Helical" evidence="1">
    <location>
        <begin position="239"/>
        <end position="260"/>
    </location>
</feature>
<keyword evidence="1" id="KW-0472">Membrane</keyword>
<proteinExistence type="predicted"/>
<sequence length="273" mass="30822">MLGKLFKYEWRSISKLLLPIHGFVLLFALLSRFYFTISGGTDALLNTDSTIIGTLTMLLIFALVIVISSIAIFTYIYSGYHFYKNVFTDQGYLTNTLPVTPSQLLLSKELAALLWLLIDVVVISISIFILVGSTELFSNFSIFWRTLMRYASQTPLFTTLVIIALVLAPFLLIDILFFSITLGNLASSHKVLASIGAYVGIYVVQQIFGLIQLVVWGYFGSTTIMRVNIYSNNYFFKTFLNPILITGLIFNIILIAVCWMGSKYIMTKRLNLQ</sequence>
<evidence type="ECO:0000313" key="2">
    <source>
        <dbReference type="EMBL" id="MBP0057778.1"/>
    </source>
</evidence>
<reference evidence="3 4" key="1">
    <citation type="submission" date="2019-08" db="EMBL/GenBank/DDBJ databases">
        <title>In-depth cultivation of the pig gut microbiome towards novel bacterial diversity and tailored functional studies.</title>
        <authorList>
            <person name="Wylensek D."/>
            <person name="Hitch T.C.A."/>
            <person name="Clavel T."/>
        </authorList>
    </citation>
    <scope>NUCLEOTIDE SEQUENCE [LARGE SCALE GENOMIC DNA]</scope>
    <source>
        <strain evidence="3 4">BSM-383-APC-4H</strain>
    </source>
</reference>
<gene>
    <name evidence="3" type="ORF">FYJ25_04800</name>
    <name evidence="2" type="ORF">JYQ75_10290</name>
</gene>
<reference evidence="2 5" key="2">
    <citation type="submission" date="2021-02" db="EMBL/GenBank/DDBJ databases">
        <title>Lactate utilizing bacteria of the human gut.</title>
        <authorList>
            <person name="Sheridan P.O."/>
        </authorList>
    </citation>
    <scope>NUCLEOTIDE SEQUENCE [LARGE SCALE GENOMIC DNA]</scope>
    <source>
        <strain evidence="2 5">HTF-83D</strain>
    </source>
</reference>
<evidence type="ECO:0000313" key="5">
    <source>
        <dbReference type="Proteomes" id="UP001315001"/>
    </source>
</evidence>
<keyword evidence="5" id="KW-1185">Reference proteome</keyword>
<comment type="caution">
    <text evidence="3">The sequence shown here is derived from an EMBL/GenBank/DDBJ whole genome shotgun (WGS) entry which is preliminary data.</text>
</comment>